<keyword evidence="5" id="KW-0472">Membrane</keyword>
<sequence>APDTDTTRNRFAGATQVELSIEECRAAALKHNLDLQVALLSPALAAERLAEEEGRFESVFTLNAQWSETDTPTASTLDSAQAKFQRIEPGVRIPLRTGGTATVTLPFNRNETNNRFATLNPSYTSDLVFSLSQPLMRGAGRRASTYSIKIASFDRQISEVQTKAEVIRQLAAVDRAYWRLYGARAALDVRLQTLELAQAQLERAERRYKAGDVSEIEVFRAQAGVAEQLDGIITAQNSLLTQQRELKRIINQPGLEIETTTLVLPVSPPDPVQYAFDTAALTEAAIANRMEILELELRLAADLVTADWTRNQALPLLALDYTYRVNGLGGTLSDSITMLEHNRFEDWSIGLRGEIPMGNAQREAAVRRSLLQRLQRFASKAAREQAIEREVLDAVDQIESTWQRILAARQSVILNTRTLQAEERQFGVGQTTSTDVLNATSRLAQSRLAEINALVEYQIAQIDLAFATGTLLGAARVEIEPPDPLATRPHKASTPG</sequence>
<dbReference type="Gene3D" id="1.20.1600.10">
    <property type="entry name" value="Outer membrane efflux proteins (OEP)"/>
    <property type="match status" value="1"/>
</dbReference>
<evidence type="ECO:0000256" key="4">
    <source>
        <dbReference type="ARBA" id="ARBA00022692"/>
    </source>
</evidence>
<dbReference type="AlphaFoldDB" id="A0A3B1E754"/>
<comment type="subcellular location">
    <subcellularLocation>
        <location evidence="1">Cell outer membrane</location>
    </subcellularLocation>
</comment>
<reference evidence="7" key="1">
    <citation type="submission" date="2018-06" db="EMBL/GenBank/DDBJ databases">
        <authorList>
            <person name="Zhirakovskaya E."/>
        </authorList>
    </citation>
    <scope>NUCLEOTIDE SEQUENCE</scope>
</reference>
<dbReference type="EMBL" id="UOGK01000701">
    <property type="protein sequence ID" value="VAX42485.1"/>
    <property type="molecule type" value="Genomic_DNA"/>
</dbReference>
<evidence type="ECO:0000256" key="6">
    <source>
        <dbReference type="ARBA" id="ARBA00023237"/>
    </source>
</evidence>
<dbReference type="InterPro" id="IPR003423">
    <property type="entry name" value="OMP_efflux"/>
</dbReference>
<organism evidence="7">
    <name type="scientific">hydrothermal vent metagenome</name>
    <dbReference type="NCBI Taxonomy" id="652676"/>
    <lineage>
        <taxon>unclassified sequences</taxon>
        <taxon>metagenomes</taxon>
        <taxon>ecological metagenomes</taxon>
    </lineage>
</organism>
<dbReference type="PANTHER" id="PTHR30026:SF23">
    <property type="entry name" value="TO APRF-PUTATIVE OUTER MEMBRANE EFFLUX PROTEIN OR SECRETED ALKALINE PHOSPHATASE-RELATED"/>
    <property type="match status" value="1"/>
</dbReference>
<dbReference type="GO" id="GO:1990281">
    <property type="term" value="C:efflux pump complex"/>
    <property type="evidence" value="ECO:0007669"/>
    <property type="project" value="TreeGrafter"/>
</dbReference>
<keyword evidence="3" id="KW-1134">Transmembrane beta strand</keyword>
<evidence type="ECO:0000256" key="2">
    <source>
        <dbReference type="ARBA" id="ARBA00022448"/>
    </source>
</evidence>
<dbReference type="GO" id="GO:0009279">
    <property type="term" value="C:cell outer membrane"/>
    <property type="evidence" value="ECO:0007669"/>
    <property type="project" value="UniProtKB-SubCell"/>
</dbReference>
<proteinExistence type="predicted"/>
<accession>A0A3B1E754</accession>
<evidence type="ECO:0000256" key="5">
    <source>
        <dbReference type="ARBA" id="ARBA00023136"/>
    </source>
</evidence>
<keyword evidence="2" id="KW-0813">Transport</keyword>
<evidence type="ECO:0000313" key="7">
    <source>
        <dbReference type="EMBL" id="VAX42485.1"/>
    </source>
</evidence>
<protein>
    <recommendedName>
        <fullName evidence="8">TolC family protein</fullName>
    </recommendedName>
</protein>
<dbReference type="Pfam" id="PF02321">
    <property type="entry name" value="OEP"/>
    <property type="match status" value="2"/>
</dbReference>
<dbReference type="GO" id="GO:0015562">
    <property type="term" value="F:efflux transmembrane transporter activity"/>
    <property type="evidence" value="ECO:0007669"/>
    <property type="project" value="InterPro"/>
</dbReference>
<gene>
    <name evidence="7" type="ORF">MNBD_PLANCTO03-1451</name>
</gene>
<dbReference type="PANTHER" id="PTHR30026">
    <property type="entry name" value="OUTER MEMBRANE PROTEIN TOLC"/>
    <property type="match status" value="1"/>
</dbReference>
<dbReference type="GO" id="GO:0015288">
    <property type="term" value="F:porin activity"/>
    <property type="evidence" value="ECO:0007669"/>
    <property type="project" value="TreeGrafter"/>
</dbReference>
<evidence type="ECO:0000256" key="3">
    <source>
        <dbReference type="ARBA" id="ARBA00022452"/>
    </source>
</evidence>
<feature type="non-terminal residue" evidence="7">
    <location>
        <position position="1"/>
    </location>
</feature>
<dbReference type="SUPFAM" id="SSF56954">
    <property type="entry name" value="Outer membrane efflux proteins (OEP)"/>
    <property type="match status" value="1"/>
</dbReference>
<dbReference type="InterPro" id="IPR051906">
    <property type="entry name" value="TolC-like"/>
</dbReference>
<keyword evidence="4" id="KW-0812">Transmembrane</keyword>
<evidence type="ECO:0008006" key="8">
    <source>
        <dbReference type="Google" id="ProtNLM"/>
    </source>
</evidence>
<keyword evidence="6" id="KW-0998">Cell outer membrane</keyword>
<name>A0A3B1E754_9ZZZZ</name>
<evidence type="ECO:0000256" key="1">
    <source>
        <dbReference type="ARBA" id="ARBA00004442"/>
    </source>
</evidence>